<gene>
    <name evidence="1" type="ORF">AB0887_10685</name>
</gene>
<proteinExistence type="predicted"/>
<evidence type="ECO:0000313" key="1">
    <source>
        <dbReference type="EMBL" id="MEW2362414.1"/>
    </source>
</evidence>
<keyword evidence="2" id="KW-1185">Reference proteome</keyword>
<dbReference type="Proteomes" id="UP001553843">
    <property type="component" value="Unassembled WGS sequence"/>
</dbReference>
<reference evidence="1 2" key="1">
    <citation type="submission" date="2024-06" db="EMBL/GenBank/DDBJ databases">
        <title>The Natural Products Discovery Center: Release of the First 8490 Sequenced Strains for Exploring Actinobacteria Biosynthetic Diversity.</title>
        <authorList>
            <person name="Kalkreuter E."/>
            <person name="Kautsar S.A."/>
            <person name="Yang D."/>
            <person name="Bader C.D."/>
            <person name="Teijaro C.N."/>
            <person name="Fluegel L."/>
            <person name="Davis C.M."/>
            <person name="Simpson J.R."/>
            <person name="Lauterbach L."/>
            <person name="Steele A.D."/>
            <person name="Gui C."/>
            <person name="Meng S."/>
            <person name="Li G."/>
            <person name="Viehrig K."/>
            <person name="Ye F."/>
            <person name="Su P."/>
            <person name="Kiefer A.F."/>
            <person name="Nichols A."/>
            <person name="Cepeda A.J."/>
            <person name="Yan W."/>
            <person name="Fan B."/>
            <person name="Jiang Y."/>
            <person name="Adhikari A."/>
            <person name="Zheng C.-J."/>
            <person name="Schuster L."/>
            <person name="Cowan T.M."/>
            <person name="Smanski M.J."/>
            <person name="Chevrette M.G."/>
            <person name="De Carvalho L.P.S."/>
            <person name="Shen B."/>
        </authorList>
    </citation>
    <scope>NUCLEOTIDE SEQUENCE [LARGE SCALE GENOMIC DNA]</scope>
    <source>
        <strain evidence="1 2">NPDC047833</strain>
    </source>
</reference>
<name>A0ABV3LSH8_9ACTN</name>
<evidence type="ECO:0000313" key="2">
    <source>
        <dbReference type="Proteomes" id="UP001553843"/>
    </source>
</evidence>
<sequence>MWTTDQYGAAHEGYVGAVLNDGTEPEPAYLDPGSSANFHETREWWAYSGILNRPQAARGRGACSCGWRGVDEYDIDWDAIDRFTEVFPSTGPREAWHQHMADVDASTVPLPTEMVALLEQLDDQLTRLTDETPLAALKVVAILETLAKQVAPVAALYAENDGLSDEVLGQGLGVSPSDAKSRLLRYRLMR</sequence>
<organism evidence="1 2">
    <name type="scientific">Streptomyces huasconensis</name>
    <dbReference type="NCBI Taxonomy" id="1854574"/>
    <lineage>
        <taxon>Bacteria</taxon>
        <taxon>Bacillati</taxon>
        <taxon>Actinomycetota</taxon>
        <taxon>Actinomycetes</taxon>
        <taxon>Kitasatosporales</taxon>
        <taxon>Streptomycetaceae</taxon>
        <taxon>Streptomyces</taxon>
    </lineage>
</organism>
<comment type="caution">
    <text evidence="1">The sequence shown here is derived from an EMBL/GenBank/DDBJ whole genome shotgun (WGS) entry which is preliminary data.</text>
</comment>
<accession>A0ABV3LSH8</accession>
<dbReference type="EMBL" id="JBEYRS010000003">
    <property type="protein sequence ID" value="MEW2362414.1"/>
    <property type="molecule type" value="Genomic_DNA"/>
</dbReference>
<dbReference type="RefSeq" id="WP_359770720.1">
    <property type="nucleotide sequence ID" value="NZ_JBEYRR010000001.1"/>
</dbReference>
<protein>
    <submittedName>
        <fullName evidence="1">Uncharacterized protein</fullName>
    </submittedName>
</protein>